<sequence length="43" mass="4819">MVPRVIFGRGSFNQINDVLAPKRSSIHAPFIFLIDDVFKTTLG</sequence>
<evidence type="ECO:0000313" key="2">
    <source>
        <dbReference type="Proteomes" id="UP000029644"/>
    </source>
</evidence>
<name>A0A090VC32_9FLAO</name>
<gene>
    <name evidence="1" type="ORF">JCM19300_1466</name>
</gene>
<protein>
    <submittedName>
        <fullName evidence="1">Uncharacterized protein</fullName>
    </submittedName>
</protein>
<organism evidence="1 2">
    <name type="scientific">Algibacter lectus</name>
    <dbReference type="NCBI Taxonomy" id="221126"/>
    <lineage>
        <taxon>Bacteria</taxon>
        <taxon>Pseudomonadati</taxon>
        <taxon>Bacteroidota</taxon>
        <taxon>Flavobacteriia</taxon>
        <taxon>Flavobacteriales</taxon>
        <taxon>Flavobacteriaceae</taxon>
        <taxon>Algibacter</taxon>
    </lineage>
</organism>
<dbReference type="EMBL" id="BBNQ01000003">
    <property type="protein sequence ID" value="GAL61643.1"/>
    <property type="molecule type" value="Genomic_DNA"/>
</dbReference>
<dbReference type="AlphaFoldDB" id="A0A090VC32"/>
<reference evidence="1 2" key="1">
    <citation type="journal article" date="2014" name="Genome Announc.">
        <title>Draft Genome Sequences of Marine Flavobacterium Algibacter lectus Strains SS8 and NR4.</title>
        <authorList>
            <person name="Takatani N."/>
            <person name="Nakanishi M."/>
            <person name="Meirelles P."/>
            <person name="Mino S."/>
            <person name="Suda W."/>
            <person name="Oshima K."/>
            <person name="Hattori M."/>
            <person name="Ohkuma M."/>
            <person name="Hosokawa M."/>
            <person name="Miyashita K."/>
            <person name="Thompson F.L."/>
            <person name="Niwa A."/>
            <person name="Sawabe T."/>
            <person name="Sawabe T."/>
        </authorList>
    </citation>
    <scope>NUCLEOTIDE SEQUENCE [LARGE SCALE GENOMIC DNA]</scope>
    <source>
        <strain evidence="1 2">JCM 19300</strain>
    </source>
</reference>
<comment type="caution">
    <text evidence="1">The sequence shown here is derived from an EMBL/GenBank/DDBJ whole genome shotgun (WGS) entry which is preliminary data.</text>
</comment>
<accession>A0A090VC32</accession>
<evidence type="ECO:0000313" key="1">
    <source>
        <dbReference type="EMBL" id="GAL61643.1"/>
    </source>
</evidence>
<proteinExistence type="predicted"/>
<dbReference type="Proteomes" id="UP000029644">
    <property type="component" value="Unassembled WGS sequence"/>
</dbReference>